<reference evidence="1 2" key="1">
    <citation type="submission" date="2020-08" db="EMBL/GenBank/DDBJ databases">
        <title>Genomic Encyclopedia of Type Strains, Phase IV (KMG-V): Genome sequencing to study the core and pangenomes of soil and plant-associated prokaryotes.</title>
        <authorList>
            <person name="Whitman W."/>
        </authorList>
    </citation>
    <scope>NUCLEOTIDE SEQUENCE [LARGE SCALE GENOMIC DNA]</scope>
    <source>
        <strain evidence="1 2">SEMIA 402</strain>
    </source>
</reference>
<comment type="caution">
    <text evidence="1">The sequence shown here is derived from an EMBL/GenBank/DDBJ whole genome shotgun (WGS) entry which is preliminary data.</text>
</comment>
<proteinExistence type="predicted"/>
<evidence type="ECO:0000313" key="1">
    <source>
        <dbReference type="EMBL" id="MBB4275254.1"/>
    </source>
</evidence>
<evidence type="ECO:0000313" key="2">
    <source>
        <dbReference type="Proteomes" id="UP000533641"/>
    </source>
</evidence>
<dbReference type="GO" id="GO:0006355">
    <property type="term" value="P:regulation of DNA-templated transcription"/>
    <property type="evidence" value="ECO:0007669"/>
    <property type="project" value="InterPro"/>
</dbReference>
<sequence length="96" mass="10909">MGDLRRRDISDAMKRNISVRAEQRGCSLSDEAKRLVQEGMIAEEPVANDDDLTAWDSLRSILGPENDDEAEAFAKIMDEIEADRKRDFGRPIEDLE</sequence>
<gene>
    <name evidence="1" type="ORF">GGE12_003035</name>
</gene>
<organism evidence="1 2">
    <name type="scientific">Rhizobium mongolense</name>
    <dbReference type="NCBI Taxonomy" id="57676"/>
    <lineage>
        <taxon>Bacteria</taxon>
        <taxon>Pseudomonadati</taxon>
        <taxon>Pseudomonadota</taxon>
        <taxon>Alphaproteobacteria</taxon>
        <taxon>Hyphomicrobiales</taxon>
        <taxon>Rhizobiaceae</taxon>
        <taxon>Rhizobium/Agrobacterium group</taxon>
        <taxon>Rhizobium</taxon>
    </lineage>
</organism>
<dbReference type="EMBL" id="JACIGM010000005">
    <property type="protein sequence ID" value="MBB4275254.1"/>
    <property type="molecule type" value="Genomic_DNA"/>
</dbReference>
<protein>
    <submittedName>
        <fullName evidence="1">Plasmid stability protein</fullName>
    </submittedName>
</protein>
<dbReference type="Proteomes" id="UP000533641">
    <property type="component" value="Unassembled WGS sequence"/>
</dbReference>
<name>A0A7W6WF21_9HYPH</name>
<dbReference type="RefSeq" id="WP_183926122.1">
    <property type="nucleotide sequence ID" value="NZ_JACIGM010000005.1"/>
</dbReference>
<dbReference type="SUPFAM" id="SSF47598">
    <property type="entry name" value="Ribbon-helix-helix"/>
    <property type="match status" value="1"/>
</dbReference>
<dbReference type="InterPro" id="IPR010985">
    <property type="entry name" value="Ribbon_hlx_hlx"/>
</dbReference>
<accession>A0A7W6WF21</accession>
<dbReference type="AlphaFoldDB" id="A0A7W6WF21"/>